<feature type="compositionally biased region" description="Basic and acidic residues" evidence="1">
    <location>
        <begin position="1"/>
        <end position="11"/>
    </location>
</feature>
<feature type="region of interest" description="Disordered" evidence="1">
    <location>
        <begin position="1"/>
        <end position="41"/>
    </location>
</feature>
<evidence type="ECO:0000313" key="5">
    <source>
        <dbReference type="Proteomes" id="UP000517759"/>
    </source>
</evidence>
<feature type="compositionally biased region" description="Polar residues" evidence="1">
    <location>
        <begin position="12"/>
        <end position="21"/>
    </location>
</feature>
<dbReference type="InterPro" id="IPR018968">
    <property type="entry name" value="Phasin"/>
</dbReference>
<dbReference type="Pfam" id="PF09361">
    <property type="entry name" value="Phasin_2"/>
    <property type="match status" value="1"/>
</dbReference>
<reference evidence="6" key="2">
    <citation type="journal article" date="2019" name="Int. J. Syst. Evol. Microbiol.">
        <title>The Global Catalogue of Microorganisms (GCM) 10K type strain sequencing project: providing services to taxonomists for standard genome sequencing and annotation.</title>
        <authorList>
            <consortium name="The Broad Institute Genomics Platform"/>
            <consortium name="The Broad Institute Genome Sequencing Center for Infectious Disease"/>
            <person name="Wu L."/>
            <person name="Ma J."/>
        </authorList>
    </citation>
    <scope>NUCLEOTIDE SEQUENCE [LARGE SCALE GENOMIC DNA]</scope>
    <source>
        <strain evidence="6">NBRC 107710</strain>
    </source>
</reference>
<evidence type="ECO:0000313" key="6">
    <source>
        <dbReference type="Proteomes" id="UP001156881"/>
    </source>
</evidence>
<reference evidence="4 5" key="3">
    <citation type="submission" date="2020-08" db="EMBL/GenBank/DDBJ databases">
        <title>Genomic Encyclopedia of Type Strains, Phase IV (KMG-IV): sequencing the most valuable type-strain genomes for metagenomic binning, comparative biology and taxonomic classification.</title>
        <authorList>
            <person name="Goeker M."/>
        </authorList>
    </citation>
    <scope>NUCLEOTIDE SEQUENCE [LARGE SCALE GENOMIC DNA]</scope>
    <source>
        <strain evidence="4 5">DSM 24105</strain>
    </source>
</reference>
<evidence type="ECO:0000313" key="4">
    <source>
        <dbReference type="EMBL" id="MBB3904768.1"/>
    </source>
</evidence>
<protein>
    <recommendedName>
        <fullName evidence="2">Phasin domain-containing protein</fullName>
    </recommendedName>
</protein>
<reference evidence="3" key="4">
    <citation type="submission" date="2023-01" db="EMBL/GenBank/DDBJ databases">
        <title>Draft genome sequence of Methylobacterium brachythecii strain NBRC 107710.</title>
        <authorList>
            <person name="Sun Q."/>
            <person name="Mori K."/>
        </authorList>
    </citation>
    <scope>NUCLEOTIDE SEQUENCE</scope>
    <source>
        <strain evidence="3">NBRC 107710</strain>
    </source>
</reference>
<organism evidence="4 5">
    <name type="scientific">Methylobacterium brachythecii</name>
    <dbReference type="NCBI Taxonomy" id="1176177"/>
    <lineage>
        <taxon>Bacteria</taxon>
        <taxon>Pseudomonadati</taxon>
        <taxon>Pseudomonadota</taxon>
        <taxon>Alphaproteobacteria</taxon>
        <taxon>Hyphomicrobiales</taxon>
        <taxon>Methylobacteriaceae</taxon>
        <taxon>Methylobacterium</taxon>
    </lineage>
</organism>
<accession>A0A7W6ALE2</accession>
<dbReference type="Proteomes" id="UP000517759">
    <property type="component" value="Unassembled WGS sequence"/>
</dbReference>
<keyword evidence="6" id="KW-1185">Reference proteome</keyword>
<dbReference type="EMBL" id="BSPG01000024">
    <property type="protein sequence ID" value="GLS45555.1"/>
    <property type="molecule type" value="Genomic_DNA"/>
</dbReference>
<reference evidence="3" key="1">
    <citation type="journal article" date="2014" name="Int. J. Syst. Evol. Microbiol.">
        <title>Complete genome of a new Firmicutes species belonging to the dominant human colonic microbiota ('Ruminococcus bicirculans') reveals two chromosomes and a selective capacity to utilize plant glucans.</title>
        <authorList>
            <consortium name="NISC Comparative Sequencing Program"/>
            <person name="Wegmann U."/>
            <person name="Louis P."/>
            <person name="Goesmann A."/>
            <person name="Henrissat B."/>
            <person name="Duncan S.H."/>
            <person name="Flint H.J."/>
        </authorList>
    </citation>
    <scope>NUCLEOTIDE SEQUENCE</scope>
    <source>
        <strain evidence="3">NBRC 107710</strain>
    </source>
</reference>
<dbReference type="EMBL" id="JACIDN010000008">
    <property type="protein sequence ID" value="MBB3904768.1"/>
    <property type="molecule type" value="Genomic_DNA"/>
</dbReference>
<dbReference type="RefSeq" id="WP_183508874.1">
    <property type="nucleotide sequence ID" value="NZ_BSPG01000024.1"/>
</dbReference>
<feature type="domain" description="Phasin" evidence="2">
    <location>
        <begin position="98"/>
        <end position="192"/>
    </location>
</feature>
<name>A0A7W6ALE2_9HYPH</name>
<evidence type="ECO:0000259" key="2">
    <source>
        <dbReference type="Pfam" id="PF09361"/>
    </source>
</evidence>
<evidence type="ECO:0000256" key="1">
    <source>
        <dbReference type="SAM" id="MobiDB-lite"/>
    </source>
</evidence>
<evidence type="ECO:0000313" key="3">
    <source>
        <dbReference type="EMBL" id="GLS45555.1"/>
    </source>
</evidence>
<feature type="compositionally biased region" description="Polar residues" evidence="1">
    <location>
        <begin position="189"/>
        <end position="198"/>
    </location>
</feature>
<dbReference type="Proteomes" id="UP001156881">
    <property type="component" value="Unassembled WGS sequence"/>
</dbReference>
<proteinExistence type="predicted"/>
<sequence length="198" mass="21544">MSNNHSNDHGRQSNTAVPSESSKGKIDESASRATDQGKQFVEVAREGASKLADLREKAAETTQHLLQNSVETASQQAREAAGRFSEKLGFSGKDGDRFALQSKQNIEAVTRCGTVLSQAFQDASRTFLDIGQKQFQRNLDGFSKLSRASSVQEAMTIQSDLLRDGLQHMMEDSKVIAEASTRAADEASKSFSNASQPR</sequence>
<comment type="caution">
    <text evidence="4">The sequence shown here is derived from an EMBL/GenBank/DDBJ whole genome shotgun (WGS) entry which is preliminary data.</text>
</comment>
<dbReference type="AlphaFoldDB" id="A0A7W6ALE2"/>
<feature type="region of interest" description="Disordered" evidence="1">
    <location>
        <begin position="177"/>
        <end position="198"/>
    </location>
</feature>
<gene>
    <name evidence="3" type="ORF">GCM10007884_35460</name>
    <name evidence="4" type="ORF">GGR33_004291</name>
</gene>